<dbReference type="GO" id="GO:0008270">
    <property type="term" value="F:zinc ion binding"/>
    <property type="evidence" value="ECO:0007669"/>
    <property type="project" value="UniProtKB-UniRule"/>
</dbReference>
<evidence type="ECO:0000256" key="5">
    <source>
        <dbReference type="ARBA" id="ARBA00022801"/>
    </source>
</evidence>
<sequence length="428" mass="48356">MSNQSIKIFKGNIVFTKTKNEFTILENGYIVIKDDKIEEVSSSIPEKYKDINVIDHGNKLIIPGFVDTHLHAPQFPNRGLGLDKELLPWLETYTFPEEAKYSDLNYAKKVYKRLISELWKNGVTRSCIFNTIHKESTKLLLDMFIKSGLGAFVGKVNMDRNSSSDLTENTQQSLKDTEEILREYIDKSDIVKPIVTPRFVPSCTPELMKGLGELAKKYNAHVQSHLSENPSEVAWVKELHPEFDTYGSVYDHFGLFGQQPTVMAHCVHSDDNEISLMKKNGVFVSHCPHSNYNLSSGIAPVRKFLNQGVKVSLGSDISGGHTASSLHCMVAAVQASKMRWIDSEGELDSLTTSEAFYLATKGGGEFFGKVGSFEKEYDFDALIIDDRNLGELDITIKERIQRFIYIGDDRNILERYVTGKKIEEPKFD</sequence>
<comment type="caution">
    <text evidence="10">The sequence shown here is derived from an EMBL/GenBank/DDBJ whole genome shotgun (WGS) entry which is preliminary data.</text>
</comment>
<accession>A0A0L0W967</accession>
<evidence type="ECO:0000256" key="4">
    <source>
        <dbReference type="ARBA" id="ARBA00022723"/>
    </source>
</evidence>
<dbReference type="Proteomes" id="UP000037267">
    <property type="component" value="Unassembled WGS sequence"/>
</dbReference>
<organism evidence="10 11">
    <name type="scientific">Gottschalkia purinilytica</name>
    <name type="common">Clostridium purinilyticum</name>
    <dbReference type="NCBI Taxonomy" id="1503"/>
    <lineage>
        <taxon>Bacteria</taxon>
        <taxon>Bacillati</taxon>
        <taxon>Bacillota</taxon>
        <taxon>Tissierellia</taxon>
        <taxon>Tissierellales</taxon>
        <taxon>Gottschalkiaceae</taxon>
        <taxon>Gottschalkia</taxon>
    </lineage>
</organism>
<dbReference type="Pfam" id="PF01979">
    <property type="entry name" value="Amidohydro_1"/>
    <property type="match status" value="1"/>
</dbReference>
<evidence type="ECO:0000313" key="11">
    <source>
        <dbReference type="Proteomes" id="UP000037267"/>
    </source>
</evidence>
<comment type="catalytic activity">
    <reaction evidence="8">
        <text>guanine + H2O + H(+) = xanthine + NH4(+)</text>
        <dbReference type="Rhea" id="RHEA:14665"/>
        <dbReference type="ChEBI" id="CHEBI:15377"/>
        <dbReference type="ChEBI" id="CHEBI:15378"/>
        <dbReference type="ChEBI" id="CHEBI:16235"/>
        <dbReference type="ChEBI" id="CHEBI:17712"/>
        <dbReference type="ChEBI" id="CHEBI:28938"/>
        <dbReference type="EC" id="3.5.4.3"/>
    </reaction>
</comment>
<dbReference type="GO" id="GO:0005829">
    <property type="term" value="C:cytosol"/>
    <property type="evidence" value="ECO:0007669"/>
    <property type="project" value="TreeGrafter"/>
</dbReference>
<dbReference type="RefSeq" id="WP_050355627.1">
    <property type="nucleotide sequence ID" value="NZ_LGSS01000010.1"/>
</dbReference>
<keyword evidence="6 8" id="KW-0862">Zinc</keyword>
<evidence type="ECO:0000256" key="2">
    <source>
        <dbReference type="ARBA" id="ARBA00006745"/>
    </source>
</evidence>
<reference evidence="11" key="1">
    <citation type="submission" date="2015-07" db="EMBL/GenBank/DDBJ databases">
        <title>Draft genome sequence of the purine-degrading Gottschalkia purinilyticum DSM 1384 (formerly Clostridium purinilyticum).</title>
        <authorList>
            <person name="Poehlein A."/>
            <person name="Schiel-Bengelsdorf B."/>
            <person name="Bengelsdorf F.R."/>
            <person name="Daniel R."/>
            <person name="Duerre P."/>
        </authorList>
    </citation>
    <scope>NUCLEOTIDE SEQUENCE [LARGE SCALE GENOMIC DNA]</scope>
    <source>
        <strain evidence="11">DSM 1384</strain>
    </source>
</reference>
<evidence type="ECO:0000256" key="7">
    <source>
        <dbReference type="NCBIfam" id="TIGR02967"/>
    </source>
</evidence>
<dbReference type="FunFam" id="3.20.20.140:FF:000022">
    <property type="entry name" value="Guanine deaminase"/>
    <property type="match status" value="1"/>
</dbReference>
<comment type="cofactor">
    <cofactor evidence="8">
        <name>Zn(2+)</name>
        <dbReference type="ChEBI" id="CHEBI:29105"/>
    </cofactor>
    <text evidence="8">Binds 1 zinc ion per subunit.</text>
</comment>
<keyword evidence="5 8" id="KW-0378">Hydrolase</keyword>
<evidence type="ECO:0000256" key="6">
    <source>
        <dbReference type="ARBA" id="ARBA00022833"/>
    </source>
</evidence>
<proteinExistence type="inferred from homology"/>
<feature type="domain" description="Amidohydrolase-related" evidence="9">
    <location>
        <begin position="61"/>
        <end position="420"/>
    </location>
</feature>
<dbReference type="SUPFAM" id="SSF51338">
    <property type="entry name" value="Composite domain of metallo-dependent hydrolases"/>
    <property type="match status" value="2"/>
</dbReference>
<dbReference type="EC" id="3.5.4.3" evidence="3 7"/>
<evidence type="ECO:0000313" key="10">
    <source>
        <dbReference type="EMBL" id="KNF07976.1"/>
    </source>
</evidence>
<dbReference type="PANTHER" id="PTHR11271:SF6">
    <property type="entry name" value="GUANINE DEAMINASE"/>
    <property type="match status" value="1"/>
</dbReference>
<dbReference type="EMBL" id="LGSS01000010">
    <property type="protein sequence ID" value="KNF07976.1"/>
    <property type="molecule type" value="Genomic_DNA"/>
</dbReference>
<protein>
    <recommendedName>
        <fullName evidence="3 7">Guanine deaminase</fullName>
        <shortName evidence="8">Guanase</shortName>
        <ecNumber evidence="3 7">3.5.4.3</ecNumber>
    </recommendedName>
    <alternativeName>
        <fullName evidence="8">Guanine aminohydrolase</fullName>
    </alternativeName>
</protein>
<dbReference type="InterPro" id="IPR011059">
    <property type="entry name" value="Metal-dep_hydrolase_composite"/>
</dbReference>
<dbReference type="Gene3D" id="2.30.40.10">
    <property type="entry name" value="Urease, subunit C, domain 1"/>
    <property type="match status" value="1"/>
</dbReference>
<dbReference type="SUPFAM" id="SSF51556">
    <property type="entry name" value="Metallo-dependent hydrolases"/>
    <property type="match status" value="1"/>
</dbReference>
<dbReference type="GO" id="GO:0008892">
    <property type="term" value="F:guanine deaminase activity"/>
    <property type="evidence" value="ECO:0007669"/>
    <property type="project" value="UniProtKB-UniRule"/>
</dbReference>
<dbReference type="InterPro" id="IPR014311">
    <property type="entry name" value="Guanine_deaminase"/>
</dbReference>
<dbReference type="PANTHER" id="PTHR11271">
    <property type="entry name" value="GUANINE DEAMINASE"/>
    <property type="match status" value="1"/>
</dbReference>
<dbReference type="UniPathway" id="UPA00603">
    <property type="reaction ID" value="UER00660"/>
</dbReference>
<comment type="similarity">
    <text evidence="2 8">Belongs to the metallo-dependent hydrolases superfamily. ATZ/TRZ family.</text>
</comment>
<dbReference type="PATRIC" id="fig|1503.3.peg.30"/>
<dbReference type="AlphaFoldDB" id="A0A0L0W967"/>
<dbReference type="STRING" id="1503.CLPU_10c00300"/>
<name>A0A0L0W967_GOTPU</name>
<evidence type="ECO:0000259" key="9">
    <source>
        <dbReference type="Pfam" id="PF01979"/>
    </source>
</evidence>
<dbReference type="OrthoDB" id="9807210at2"/>
<comment type="function">
    <text evidence="8">Catalyzes the hydrolytic deamination of guanine, producing xanthine and ammonia.</text>
</comment>
<dbReference type="InterPro" id="IPR051607">
    <property type="entry name" value="Metallo-dep_hydrolases"/>
</dbReference>
<gene>
    <name evidence="10" type="primary">guaD</name>
    <name evidence="10" type="ORF">CLPU_10c00300</name>
</gene>
<evidence type="ECO:0000256" key="8">
    <source>
        <dbReference type="RuleBase" id="RU366009"/>
    </source>
</evidence>
<dbReference type="GO" id="GO:0006147">
    <property type="term" value="P:guanine catabolic process"/>
    <property type="evidence" value="ECO:0007669"/>
    <property type="project" value="UniProtKB-UniRule"/>
</dbReference>
<dbReference type="Gene3D" id="3.20.20.140">
    <property type="entry name" value="Metal-dependent hydrolases"/>
    <property type="match status" value="1"/>
</dbReference>
<dbReference type="InterPro" id="IPR032466">
    <property type="entry name" value="Metal_Hydrolase"/>
</dbReference>
<comment type="pathway">
    <text evidence="1 8">Purine metabolism; guanine degradation; xanthine from guanine: step 1/1.</text>
</comment>
<keyword evidence="4 8" id="KW-0479">Metal-binding</keyword>
<evidence type="ECO:0000256" key="1">
    <source>
        <dbReference type="ARBA" id="ARBA00004984"/>
    </source>
</evidence>
<dbReference type="InterPro" id="IPR006680">
    <property type="entry name" value="Amidohydro-rel"/>
</dbReference>
<dbReference type="NCBIfam" id="TIGR02967">
    <property type="entry name" value="guan_deamin"/>
    <property type="match status" value="1"/>
</dbReference>
<keyword evidence="11" id="KW-1185">Reference proteome</keyword>
<evidence type="ECO:0000256" key="3">
    <source>
        <dbReference type="ARBA" id="ARBA00012781"/>
    </source>
</evidence>